<dbReference type="Pfam" id="PF02142">
    <property type="entry name" value="MGS"/>
    <property type="match status" value="1"/>
</dbReference>
<evidence type="ECO:0000256" key="7">
    <source>
        <dbReference type="ARBA" id="ARBA00022737"/>
    </source>
</evidence>
<dbReference type="GO" id="GO:0005737">
    <property type="term" value="C:cytoplasm"/>
    <property type="evidence" value="ECO:0007669"/>
    <property type="project" value="TreeGrafter"/>
</dbReference>
<dbReference type="GO" id="GO:0006541">
    <property type="term" value="P:glutamine metabolic process"/>
    <property type="evidence" value="ECO:0007669"/>
    <property type="project" value="TreeGrafter"/>
</dbReference>
<comment type="caution">
    <text evidence="16">The sequence shown here is derived from an EMBL/GenBank/DDBJ whole genome shotgun (WGS) entry which is preliminary data.</text>
</comment>
<dbReference type="InterPro" id="IPR005479">
    <property type="entry name" value="CPAse_ATP-bd"/>
</dbReference>
<dbReference type="AlphaFoldDB" id="A0AA36DSB9"/>
<dbReference type="SUPFAM" id="SSF52335">
    <property type="entry name" value="Methylglyoxal synthase-like"/>
    <property type="match status" value="1"/>
</dbReference>
<evidence type="ECO:0000256" key="11">
    <source>
        <dbReference type="ARBA" id="ARBA00047359"/>
    </source>
</evidence>
<keyword evidence="8 13" id="KW-0547">Nucleotide-binding</keyword>
<dbReference type="FunFam" id="3.30.470.20:FF:000026">
    <property type="entry name" value="Carbamoyl-phosphate synthase large chain"/>
    <property type="match status" value="1"/>
</dbReference>
<protein>
    <recommendedName>
        <fullName evidence="18">Carbamoyl-phosphate synthase (glutamine-hydrolyzing)</fullName>
    </recommendedName>
</protein>
<keyword evidence="5" id="KW-0028">Amino-acid biosynthesis</keyword>
<feature type="domain" description="MGS-like" evidence="15">
    <location>
        <begin position="171"/>
        <end position="290"/>
    </location>
</feature>
<evidence type="ECO:0000313" key="16">
    <source>
        <dbReference type="EMBL" id="CAJ0592297.1"/>
    </source>
</evidence>
<dbReference type="InterPro" id="IPR005483">
    <property type="entry name" value="CPSase_dom"/>
</dbReference>
<evidence type="ECO:0000256" key="5">
    <source>
        <dbReference type="ARBA" id="ARBA00022605"/>
    </source>
</evidence>
<evidence type="ECO:0000256" key="9">
    <source>
        <dbReference type="ARBA" id="ARBA00022840"/>
    </source>
</evidence>
<dbReference type="GO" id="GO:0005524">
    <property type="term" value="F:ATP binding"/>
    <property type="evidence" value="ECO:0007669"/>
    <property type="project" value="UniProtKB-UniRule"/>
</dbReference>
<evidence type="ECO:0000256" key="3">
    <source>
        <dbReference type="ARBA" id="ARBA00022571"/>
    </source>
</evidence>
<keyword evidence="4" id="KW-0436">Ligase</keyword>
<dbReference type="GO" id="GO:0004088">
    <property type="term" value="F:carbamoyl-phosphate synthase (glutamine-hydrolyzing) activity"/>
    <property type="evidence" value="ECO:0007669"/>
    <property type="project" value="UniProtKB-EC"/>
</dbReference>
<dbReference type="PRINTS" id="PR00098">
    <property type="entry name" value="CPSASE"/>
</dbReference>
<dbReference type="PANTHER" id="PTHR11405">
    <property type="entry name" value="CARBAMOYLTRANSFERASE FAMILY MEMBER"/>
    <property type="match status" value="1"/>
</dbReference>
<keyword evidence="7" id="KW-0677">Repeat</keyword>
<evidence type="ECO:0000256" key="4">
    <source>
        <dbReference type="ARBA" id="ARBA00022598"/>
    </source>
</evidence>
<sequence length="290" mass="31702">MVPMYVSLVLWNKSNAPVFTLVTPLAVYPAQHLSQELIDQIVDYTRRIAVGLNVKGVLNIQYIVADGELNVIEVNPRSSRTVPFISKVTGINMVECATRIALGESLKDLGLPLGLVPNKPYVAVKAPVFSFSKMGLVEIALGPEMKSTGEVMGIGRTYSEALFKAINGANMHIPEDGTILMTVADRDKEEASQLAKGFIDLGYHIEATGGTGNDNCADHIRQDKVDLVLNTLTAGKRPEREGFQLRRLAVEMGTPCLTSLDTAREVLRVVANRKDDANYTVEALQDFELE</sequence>
<dbReference type="Proteomes" id="UP001176961">
    <property type="component" value="Unassembled WGS sequence"/>
</dbReference>
<keyword evidence="9 13" id="KW-0067">ATP-binding</keyword>
<dbReference type="PROSITE" id="PS50975">
    <property type="entry name" value="ATP_GRASP"/>
    <property type="match status" value="1"/>
</dbReference>
<dbReference type="Gene3D" id="3.30.470.20">
    <property type="entry name" value="ATP-grasp fold, B domain"/>
    <property type="match status" value="1"/>
</dbReference>
<comment type="catalytic activity">
    <reaction evidence="11">
        <text>hydrogencarbonate + NH4(+) + 2 ATP = carbamoyl phosphate + 2 ADP + phosphate + 2 H(+)</text>
        <dbReference type="Rhea" id="RHEA:18029"/>
        <dbReference type="ChEBI" id="CHEBI:15378"/>
        <dbReference type="ChEBI" id="CHEBI:17544"/>
        <dbReference type="ChEBI" id="CHEBI:28938"/>
        <dbReference type="ChEBI" id="CHEBI:30616"/>
        <dbReference type="ChEBI" id="CHEBI:43474"/>
        <dbReference type="ChEBI" id="CHEBI:58228"/>
        <dbReference type="ChEBI" id="CHEBI:456216"/>
        <dbReference type="EC" id="6.3.4.16"/>
    </reaction>
</comment>
<evidence type="ECO:0000256" key="10">
    <source>
        <dbReference type="ARBA" id="ARBA00023211"/>
    </source>
</evidence>
<dbReference type="InterPro" id="IPR036914">
    <property type="entry name" value="MGS-like_dom_sf"/>
</dbReference>
<evidence type="ECO:0000256" key="12">
    <source>
        <dbReference type="ARBA" id="ARBA00048816"/>
    </source>
</evidence>
<comment type="pathway">
    <text evidence="1">Amino-acid biosynthesis; L-arginine biosynthesis; carbamoyl phosphate from bicarbonate: step 1/1.</text>
</comment>
<evidence type="ECO:0000259" key="14">
    <source>
        <dbReference type="PROSITE" id="PS50975"/>
    </source>
</evidence>
<comment type="similarity">
    <text evidence="2">Belongs to the CarB family.</text>
</comment>
<name>A0AA36DSB9_CYLNA</name>
<dbReference type="PANTHER" id="PTHR11405:SF53">
    <property type="entry name" value="CARBAMOYL-PHOSPHATE SYNTHASE [AMMONIA], MITOCHONDRIAL"/>
    <property type="match status" value="1"/>
</dbReference>
<evidence type="ECO:0000256" key="6">
    <source>
        <dbReference type="ARBA" id="ARBA00022723"/>
    </source>
</evidence>
<keyword evidence="10" id="KW-0464">Manganese</keyword>
<keyword evidence="17" id="KW-1185">Reference proteome</keyword>
<dbReference type="SUPFAM" id="SSF56059">
    <property type="entry name" value="Glutathione synthetase ATP-binding domain-like"/>
    <property type="match status" value="1"/>
</dbReference>
<dbReference type="InterPro" id="IPR011607">
    <property type="entry name" value="MGS-like_dom"/>
</dbReference>
<evidence type="ECO:0000256" key="2">
    <source>
        <dbReference type="ARBA" id="ARBA00009799"/>
    </source>
</evidence>
<keyword evidence="3" id="KW-0055">Arginine biosynthesis</keyword>
<evidence type="ECO:0000256" key="1">
    <source>
        <dbReference type="ARBA" id="ARBA00005077"/>
    </source>
</evidence>
<comment type="catalytic activity">
    <reaction evidence="12">
        <text>hydrogencarbonate + L-glutamine + 2 ATP + H2O = carbamoyl phosphate + L-glutamate + 2 ADP + phosphate + 2 H(+)</text>
        <dbReference type="Rhea" id="RHEA:18633"/>
        <dbReference type="ChEBI" id="CHEBI:15377"/>
        <dbReference type="ChEBI" id="CHEBI:15378"/>
        <dbReference type="ChEBI" id="CHEBI:17544"/>
        <dbReference type="ChEBI" id="CHEBI:29985"/>
        <dbReference type="ChEBI" id="CHEBI:30616"/>
        <dbReference type="ChEBI" id="CHEBI:43474"/>
        <dbReference type="ChEBI" id="CHEBI:58228"/>
        <dbReference type="ChEBI" id="CHEBI:58359"/>
        <dbReference type="ChEBI" id="CHEBI:456216"/>
        <dbReference type="EC" id="6.3.5.5"/>
    </reaction>
</comment>
<evidence type="ECO:0008006" key="18">
    <source>
        <dbReference type="Google" id="ProtNLM"/>
    </source>
</evidence>
<feature type="domain" description="ATP-grasp" evidence="14">
    <location>
        <begin position="33"/>
        <end position="102"/>
    </location>
</feature>
<dbReference type="GO" id="GO:0006526">
    <property type="term" value="P:L-arginine biosynthetic process"/>
    <property type="evidence" value="ECO:0007669"/>
    <property type="project" value="UniProtKB-KW"/>
</dbReference>
<dbReference type="EMBL" id="CATQJL010000060">
    <property type="protein sequence ID" value="CAJ0592297.1"/>
    <property type="molecule type" value="Genomic_DNA"/>
</dbReference>
<evidence type="ECO:0000313" key="17">
    <source>
        <dbReference type="Proteomes" id="UP001176961"/>
    </source>
</evidence>
<dbReference type="Pfam" id="PF02786">
    <property type="entry name" value="CPSase_L_D2"/>
    <property type="match status" value="1"/>
</dbReference>
<dbReference type="Gene3D" id="3.40.50.1380">
    <property type="entry name" value="Methylglyoxal synthase-like domain"/>
    <property type="match status" value="2"/>
</dbReference>
<organism evidence="16 17">
    <name type="scientific">Cylicocyclus nassatus</name>
    <name type="common">Nematode worm</name>
    <dbReference type="NCBI Taxonomy" id="53992"/>
    <lineage>
        <taxon>Eukaryota</taxon>
        <taxon>Metazoa</taxon>
        <taxon>Ecdysozoa</taxon>
        <taxon>Nematoda</taxon>
        <taxon>Chromadorea</taxon>
        <taxon>Rhabditida</taxon>
        <taxon>Rhabditina</taxon>
        <taxon>Rhabditomorpha</taxon>
        <taxon>Strongyloidea</taxon>
        <taxon>Strongylidae</taxon>
        <taxon>Cylicocyclus</taxon>
    </lineage>
</organism>
<keyword evidence="6" id="KW-0479">Metal-binding</keyword>
<gene>
    <name evidence="16" type="ORF">CYNAS_LOCUS4280</name>
</gene>
<evidence type="ECO:0000256" key="8">
    <source>
        <dbReference type="ARBA" id="ARBA00022741"/>
    </source>
</evidence>
<proteinExistence type="inferred from homology"/>
<evidence type="ECO:0000256" key="13">
    <source>
        <dbReference type="PROSITE-ProRule" id="PRU00409"/>
    </source>
</evidence>
<dbReference type="PROSITE" id="PS00867">
    <property type="entry name" value="CPSASE_2"/>
    <property type="match status" value="1"/>
</dbReference>
<dbReference type="SMART" id="SM00851">
    <property type="entry name" value="MGS"/>
    <property type="match status" value="1"/>
</dbReference>
<evidence type="ECO:0000259" key="15">
    <source>
        <dbReference type="PROSITE" id="PS51855"/>
    </source>
</evidence>
<dbReference type="GO" id="GO:0004087">
    <property type="term" value="F:carbamoyl-phosphate synthase (ammonia) activity"/>
    <property type="evidence" value="ECO:0007669"/>
    <property type="project" value="UniProtKB-EC"/>
</dbReference>
<reference evidence="16" key="1">
    <citation type="submission" date="2023-07" db="EMBL/GenBank/DDBJ databases">
        <authorList>
            <consortium name="CYATHOMIX"/>
        </authorList>
    </citation>
    <scope>NUCLEOTIDE SEQUENCE</scope>
    <source>
        <strain evidence="16">N/A</strain>
    </source>
</reference>
<dbReference type="GO" id="GO:0046872">
    <property type="term" value="F:metal ion binding"/>
    <property type="evidence" value="ECO:0007669"/>
    <property type="project" value="UniProtKB-KW"/>
</dbReference>
<dbReference type="PROSITE" id="PS51855">
    <property type="entry name" value="MGS"/>
    <property type="match status" value="1"/>
</dbReference>
<accession>A0AA36DSB9</accession>
<dbReference type="InterPro" id="IPR011761">
    <property type="entry name" value="ATP-grasp"/>
</dbReference>